<evidence type="ECO:0000313" key="1">
    <source>
        <dbReference type="EMBL" id="QGM48089.1"/>
    </source>
</evidence>
<protein>
    <submittedName>
        <fullName evidence="1">Phage tail protein</fullName>
    </submittedName>
</protein>
<dbReference type="AlphaFoldDB" id="A0A6B8KKG5"/>
<reference evidence="1 2" key="1">
    <citation type="submission" date="2019-11" db="EMBL/GenBank/DDBJ databases">
        <title>The genome sequence of Methylocystis heyeri.</title>
        <authorList>
            <person name="Oshkin I.Y."/>
            <person name="Miroshnikov K."/>
            <person name="Dedysh S.N."/>
        </authorList>
    </citation>
    <scope>NUCLEOTIDE SEQUENCE [LARGE SCALE GENOMIC DNA]</scope>
    <source>
        <strain evidence="1 2">H2</strain>
    </source>
</reference>
<organism evidence="1 2">
    <name type="scientific">Methylocystis heyeri</name>
    <dbReference type="NCBI Taxonomy" id="391905"/>
    <lineage>
        <taxon>Bacteria</taxon>
        <taxon>Pseudomonadati</taxon>
        <taxon>Pseudomonadota</taxon>
        <taxon>Alphaproteobacteria</taxon>
        <taxon>Hyphomicrobiales</taxon>
        <taxon>Methylocystaceae</taxon>
        <taxon>Methylocystis</taxon>
    </lineage>
</organism>
<dbReference type="EMBL" id="CP046052">
    <property type="protein sequence ID" value="QGM48089.1"/>
    <property type="molecule type" value="Genomic_DNA"/>
</dbReference>
<sequence length="61" mass="6349">MVDAIASRFYSSEHGGATEAILNANDGLASYGPLLPEGLKIIIPDLPPAQPAQLATVSLWS</sequence>
<dbReference type="Pfam" id="PF05489">
    <property type="entry name" value="Phage_tail_X"/>
    <property type="match status" value="1"/>
</dbReference>
<dbReference type="KEGG" id="mhey:H2LOC_014200"/>
<keyword evidence="2" id="KW-1185">Reference proteome</keyword>
<dbReference type="OrthoDB" id="8241931at2"/>
<evidence type="ECO:0000313" key="2">
    <source>
        <dbReference type="Proteomes" id="UP000309061"/>
    </source>
</evidence>
<name>A0A6B8KKG5_9HYPH</name>
<gene>
    <name evidence="1" type="ORF">H2LOC_014200</name>
</gene>
<proteinExistence type="predicted"/>
<dbReference type="Proteomes" id="UP000309061">
    <property type="component" value="Chromosome"/>
</dbReference>
<dbReference type="InterPro" id="IPR008861">
    <property type="entry name" value="GpX-like"/>
</dbReference>
<accession>A0A6B8KKG5</accession>